<keyword evidence="3" id="KW-1185">Reference proteome</keyword>
<feature type="compositionally biased region" description="Basic residues" evidence="1">
    <location>
        <begin position="506"/>
        <end position="516"/>
    </location>
</feature>
<evidence type="ECO:0000256" key="1">
    <source>
        <dbReference type="SAM" id="MobiDB-lite"/>
    </source>
</evidence>
<accession>A0A1G4JTR9</accession>
<dbReference type="AlphaFoldDB" id="A0A1G4JTR9"/>
<reference evidence="3" key="1">
    <citation type="submission" date="2016-03" db="EMBL/GenBank/DDBJ databases">
        <authorList>
            <person name="Devillers Hugo."/>
        </authorList>
    </citation>
    <scope>NUCLEOTIDE SEQUENCE [LARGE SCALE GENOMIC DNA]</scope>
</reference>
<proteinExistence type="predicted"/>
<protein>
    <submittedName>
        <fullName evidence="2">LANO_0E06370g1_1</fullName>
    </submittedName>
</protein>
<gene>
    <name evidence="2" type="ORF">LANO_0E06370G</name>
</gene>
<feature type="region of interest" description="Disordered" evidence="1">
    <location>
        <begin position="498"/>
        <end position="517"/>
    </location>
</feature>
<dbReference type="OrthoDB" id="343092at2759"/>
<dbReference type="EMBL" id="LT598451">
    <property type="protein sequence ID" value="SCU94309.1"/>
    <property type="molecule type" value="Genomic_DNA"/>
</dbReference>
<organism evidence="2 3">
    <name type="scientific">Lachancea nothofagi CBS 11611</name>
    <dbReference type="NCBI Taxonomy" id="1266666"/>
    <lineage>
        <taxon>Eukaryota</taxon>
        <taxon>Fungi</taxon>
        <taxon>Dikarya</taxon>
        <taxon>Ascomycota</taxon>
        <taxon>Saccharomycotina</taxon>
        <taxon>Saccharomycetes</taxon>
        <taxon>Saccharomycetales</taxon>
        <taxon>Saccharomycetaceae</taxon>
        <taxon>Lachancea</taxon>
    </lineage>
</organism>
<sequence>MVITDSSLEIIEANDKDRGNDKDHSINLIELNSATDDFSTAGAPVLAAEYPSSPKINVSSPTEVNEVCKQFTERSEELSYAFQNDTALENSSLAIESGPKTASIIHIGESSLDYSNITNKSSPVMPKTSQKLKSALDQILGDDVPSSSDITDGQISLPQSASRDMSVAALGLKWSQKEVDTHDGSPLRKFRDRSPKLEPAVRDYASLPSRGSLAPVTNSLFVHSSQTDLSASNMEGQWQEDGRVTFNTNEHSLENVHAHKKDADDAIEDSSVILSPEGINLNSSPWKPNLRISKKRSPSYQSRPLFKQSCEPLSQCLHDKYKNFIVNGKYFTDEESRKEVAKSLSTAPGKKKYNAVNKLVKDAVTLKTEMILDMDESLYRDFEGDGIDLRQELLPTQIIHTHETKALIKLRRSCKSIYDYNHGIFYPIKESVVNETVSILYYDALDFFHQFATQRTLFMEIIQGLKGSNQLVLVVLSGRDQLVKCMQKIENKRFREQVDEELNGPRPKRNQSKTRRTQMLEDLSISADDIDKEIDRLVVCLGVHFFATESNRDFLVWLNSFIIVVGKKRYDPVIRHQEWSHINLRSAQDPQDALGKTLEQLDQMTRLKAQRVVSVYKNFQQLHDDIEKGYLTSGNDGNSLMASATEKAVVTLLTSENPEDLVYLS</sequence>
<name>A0A1G4JTR9_9SACH</name>
<evidence type="ECO:0000313" key="3">
    <source>
        <dbReference type="Proteomes" id="UP000189911"/>
    </source>
</evidence>
<dbReference type="Proteomes" id="UP000189911">
    <property type="component" value="Chromosome E"/>
</dbReference>
<evidence type="ECO:0000313" key="2">
    <source>
        <dbReference type="EMBL" id="SCU94309.1"/>
    </source>
</evidence>